<keyword evidence="4" id="KW-1185">Reference proteome</keyword>
<name>A0ABV0UV14_9TELE</name>
<dbReference type="Proteomes" id="UP001482620">
    <property type="component" value="Unassembled WGS sequence"/>
</dbReference>
<proteinExistence type="predicted"/>
<accession>A0ABV0UV14</accession>
<feature type="transmembrane region" description="Helical" evidence="2">
    <location>
        <begin position="41"/>
        <end position="60"/>
    </location>
</feature>
<organism evidence="3 4">
    <name type="scientific">Ilyodon furcidens</name>
    <name type="common">goldbreast splitfin</name>
    <dbReference type="NCBI Taxonomy" id="33524"/>
    <lineage>
        <taxon>Eukaryota</taxon>
        <taxon>Metazoa</taxon>
        <taxon>Chordata</taxon>
        <taxon>Craniata</taxon>
        <taxon>Vertebrata</taxon>
        <taxon>Euteleostomi</taxon>
        <taxon>Actinopterygii</taxon>
        <taxon>Neopterygii</taxon>
        <taxon>Teleostei</taxon>
        <taxon>Neoteleostei</taxon>
        <taxon>Acanthomorphata</taxon>
        <taxon>Ovalentaria</taxon>
        <taxon>Atherinomorphae</taxon>
        <taxon>Cyprinodontiformes</taxon>
        <taxon>Goodeidae</taxon>
        <taxon>Ilyodon</taxon>
    </lineage>
</organism>
<reference evidence="3 4" key="1">
    <citation type="submission" date="2021-06" db="EMBL/GenBank/DDBJ databases">
        <authorList>
            <person name="Palmer J.M."/>
        </authorList>
    </citation>
    <scope>NUCLEOTIDE SEQUENCE [LARGE SCALE GENOMIC DNA]</scope>
    <source>
        <strain evidence="4">if_2019</strain>
        <tissue evidence="3">Muscle</tissue>
    </source>
</reference>
<keyword evidence="2" id="KW-0812">Transmembrane</keyword>
<feature type="region of interest" description="Disordered" evidence="1">
    <location>
        <begin position="84"/>
        <end position="107"/>
    </location>
</feature>
<dbReference type="EMBL" id="JAHRIQ010084159">
    <property type="protein sequence ID" value="MEQ2249045.1"/>
    <property type="molecule type" value="Genomic_DNA"/>
</dbReference>
<evidence type="ECO:0000256" key="1">
    <source>
        <dbReference type="SAM" id="MobiDB-lite"/>
    </source>
</evidence>
<keyword evidence="2" id="KW-0472">Membrane</keyword>
<evidence type="ECO:0000256" key="2">
    <source>
        <dbReference type="SAM" id="Phobius"/>
    </source>
</evidence>
<protein>
    <submittedName>
        <fullName evidence="3">Uncharacterized protein</fullName>
    </submittedName>
</protein>
<feature type="non-terminal residue" evidence="3">
    <location>
        <position position="1"/>
    </location>
</feature>
<sequence>SKRFRRVNHSAGGARTESVGAATRRAAGIAMRPLRTRSSSTAGIALPSLFLPAFSVFWHLTSFSPPASDVRLVCANDLINTTNKTTYPGCSSNPPIKSMHSQTSAAN</sequence>
<gene>
    <name evidence="3" type="ORF">ILYODFUR_025236</name>
</gene>
<evidence type="ECO:0000313" key="4">
    <source>
        <dbReference type="Proteomes" id="UP001482620"/>
    </source>
</evidence>
<keyword evidence="2" id="KW-1133">Transmembrane helix</keyword>
<comment type="caution">
    <text evidence="3">The sequence shown here is derived from an EMBL/GenBank/DDBJ whole genome shotgun (WGS) entry which is preliminary data.</text>
</comment>
<feature type="region of interest" description="Disordered" evidence="1">
    <location>
        <begin position="1"/>
        <end position="20"/>
    </location>
</feature>
<evidence type="ECO:0000313" key="3">
    <source>
        <dbReference type="EMBL" id="MEQ2249045.1"/>
    </source>
</evidence>